<proteinExistence type="predicted"/>
<dbReference type="CDD" id="cd16387">
    <property type="entry name" value="ParB_N_Srx"/>
    <property type="match status" value="1"/>
</dbReference>
<dbReference type="HOGENOM" id="CLU_969322_0_0_6"/>
<evidence type="ECO:0000256" key="3">
    <source>
        <dbReference type="SAM" id="SignalP"/>
    </source>
</evidence>
<organism evidence="5 6">
    <name type="scientific">Metapseudomonas resinovorans NBRC 106553</name>
    <dbReference type="NCBI Taxonomy" id="1245471"/>
    <lineage>
        <taxon>Bacteria</taxon>
        <taxon>Pseudomonadati</taxon>
        <taxon>Pseudomonadota</taxon>
        <taxon>Gammaproteobacteria</taxon>
        <taxon>Pseudomonadales</taxon>
        <taxon>Pseudomonadaceae</taxon>
        <taxon>Metapseudomonas</taxon>
    </lineage>
</organism>
<dbReference type="InterPro" id="IPR050708">
    <property type="entry name" value="T6SS_VgrG/RHS"/>
</dbReference>
<dbReference type="Gene3D" id="3.90.1530.10">
    <property type="entry name" value="Conserved hypothetical protein from pyrococcus furiosus pfu- 392566-001, ParB domain"/>
    <property type="match status" value="1"/>
</dbReference>
<dbReference type="Pfam" id="PF25023">
    <property type="entry name" value="TEN_YD-shell"/>
    <property type="match status" value="1"/>
</dbReference>
<gene>
    <name evidence="5" type="ORF">PCA10_02960</name>
</gene>
<keyword evidence="6" id="KW-1185">Reference proteome</keyword>
<dbReference type="SMART" id="SM00470">
    <property type="entry name" value="ParB"/>
    <property type="match status" value="1"/>
</dbReference>
<dbReference type="SUPFAM" id="SSF110849">
    <property type="entry name" value="ParB/Sulfiredoxin"/>
    <property type="match status" value="1"/>
</dbReference>
<keyword evidence="3" id="KW-0732">Signal</keyword>
<dbReference type="KEGG" id="pre:PCA10_02960"/>
<dbReference type="Proteomes" id="UP000015503">
    <property type="component" value="Chromosome"/>
</dbReference>
<dbReference type="PATRIC" id="fig|1245471.3.peg.291"/>
<dbReference type="InterPro" id="IPR056823">
    <property type="entry name" value="TEN-like_YD-shell"/>
</dbReference>
<evidence type="ECO:0000256" key="1">
    <source>
        <dbReference type="ARBA" id="ARBA00022737"/>
    </source>
</evidence>
<dbReference type="STRING" id="1245471.PCA10_02960"/>
<evidence type="ECO:0000313" key="5">
    <source>
        <dbReference type="EMBL" id="BAN46028.1"/>
    </source>
</evidence>
<feature type="chain" id="PRO_5004535671" description="ParB-like N-terminal domain-containing protein" evidence="3">
    <location>
        <begin position="20"/>
        <end position="287"/>
    </location>
</feature>
<evidence type="ECO:0000256" key="2">
    <source>
        <dbReference type="SAM" id="MobiDB-lite"/>
    </source>
</evidence>
<feature type="signal peptide" evidence="3">
    <location>
        <begin position="1"/>
        <end position="19"/>
    </location>
</feature>
<dbReference type="eggNOG" id="COG1475">
    <property type="taxonomic scope" value="Bacteria"/>
</dbReference>
<dbReference type="PANTHER" id="PTHR32305">
    <property type="match status" value="1"/>
</dbReference>
<reference evidence="5 6" key="1">
    <citation type="journal article" date="2013" name="Genome Announc.">
        <title>Complete Genome Sequence of the Carbazole Degrader Pseudomonas resinovorans Strain CA10 (NBRC 106553).</title>
        <authorList>
            <person name="Shintani M."/>
            <person name="Hosoyama A."/>
            <person name="Ohji S."/>
            <person name="Tsuchikane K."/>
            <person name="Takarada H."/>
            <person name="Yamazoe A."/>
            <person name="Fujita N."/>
            <person name="Nojiri H."/>
        </authorList>
    </citation>
    <scope>NUCLEOTIDE SEQUENCE [LARGE SCALE GENOMIC DNA]</scope>
    <source>
        <strain evidence="5 6">NBRC 106553</strain>
    </source>
</reference>
<evidence type="ECO:0000313" key="6">
    <source>
        <dbReference type="Proteomes" id="UP000015503"/>
    </source>
</evidence>
<dbReference type="EMBL" id="AP013068">
    <property type="protein sequence ID" value="BAN46028.1"/>
    <property type="molecule type" value="Genomic_DNA"/>
</dbReference>
<dbReference type="Pfam" id="PF02195">
    <property type="entry name" value="ParB_N"/>
    <property type="match status" value="1"/>
</dbReference>
<feature type="domain" description="ParB-like N-terminal" evidence="4">
    <location>
        <begin position="212"/>
        <end position="287"/>
    </location>
</feature>
<dbReference type="NCBIfam" id="TIGR03696">
    <property type="entry name" value="Rhs_assc_core"/>
    <property type="match status" value="1"/>
</dbReference>
<dbReference type="Gene3D" id="2.180.10.10">
    <property type="entry name" value="RHS repeat-associated core"/>
    <property type="match status" value="1"/>
</dbReference>
<evidence type="ECO:0000259" key="4">
    <source>
        <dbReference type="SMART" id="SM00470"/>
    </source>
</evidence>
<dbReference type="RefSeq" id="WP_016490240.1">
    <property type="nucleotide sequence ID" value="NC_021499.1"/>
</dbReference>
<dbReference type="InterPro" id="IPR003115">
    <property type="entry name" value="ParB_N"/>
</dbReference>
<dbReference type="InterPro" id="IPR036086">
    <property type="entry name" value="ParB/Sulfiredoxin_sf"/>
</dbReference>
<dbReference type="PANTHER" id="PTHR32305:SF17">
    <property type="entry name" value="TRNA NUCLEASE WAPA"/>
    <property type="match status" value="1"/>
</dbReference>
<dbReference type="AlphaFoldDB" id="S6AL82"/>
<dbReference type="eggNOG" id="COG3209">
    <property type="taxonomic scope" value="Bacteria"/>
</dbReference>
<dbReference type="InterPro" id="IPR022385">
    <property type="entry name" value="Rhs_assc_core"/>
</dbReference>
<accession>S6AL82</accession>
<protein>
    <recommendedName>
        <fullName evidence="4">ParB-like N-terminal domain-containing protein</fullName>
    </recommendedName>
</protein>
<sequence length="287" mass="31553">MGRVIAFLLGVLLLGPVHAATQVYTTYYHNDHLGSPAAATDERNELLWRAHYRPYGERQESPGDIPFGSPGYTGHVQDSSSGLVYMQARYYDPQLGRFLSMDPMGPQETVPGSFNRYAYGLNNPYRYVDPDGRNPLLVLFGGVTVGAGMMTHADFANAPAEGEATQNLGTLDHLGALPGLQGSKGRSFLRISKDSPTVGKASSKAVNEPSVTQVDPRNLIPTQTKNEMSGSQIKRLEKSMKKDGFDQSKPVDVWKRPDGRLEIQDGHHRTEAAKKAELKSIPVRVWE</sequence>
<keyword evidence="1" id="KW-0677">Repeat</keyword>
<name>S6AL82_METRE</name>
<feature type="region of interest" description="Disordered" evidence="2">
    <location>
        <begin position="240"/>
        <end position="260"/>
    </location>
</feature>